<dbReference type="RefSeq" id="WP_091626146.1">
    <property type="nucleotide sequence ID" value="NZ_CP109071.1"/>
</dbReference>
<evidence type="ECO:0000313" key="4">
    <source>
        <dbReference type="Proteomes" id="UP001334804"/>
    </source>
</evidence>
<dbReference type="AlphaFoldDB" id="A0A1C6V0H6"/>
<dbReference type="Pfam" id="PF19757">
    <property type="entry name" value="DUF6244"/>
    <property type="match status" value="1"/>
</dbReference>
<gene>
    <name evidence="1" type="ORF">GA0070608_2205</name>
    <name evidence="2" type="ORF">OIE14_14490</name>
</gene>
<evidence type="ECO:0000313" key="3">
    <source>
        <dbReference type="Proteomes" id="UP000199343"/>
    </source>
</evidence>
<dbReference type="STRING" id="47871.GA0070608_2205"/>
<keyword evidence="4" id="KW-1185">Reference proteome</keyword>
<proteinExistence type="predicted"/>
<evidence type="ECO:0000313" key="1">
    <source>
        <dbReference type="EMBL" id="SCL59799.1"/>
    </source>
</evidence>
<reference evidence="2 4" key="2">
    <citation type="submission" date="2022-10" db="EMBL/GenBank/DDBJ databases">
        <title>The complete genomes of actinobacterial strains from the NBC collection.</title>
        <authorList>
            <person name="Joergensen T.S."/>
            <person name="Alvarez Arevalo M."/>
            <person name="Sterndorff E.B."/>
            <person name="Faurdal D."/>
            <person name="Vuksanovic O."/>
            <person name="Mourched A.-S."/>
            <person name="Charusanti P."/>
            <person name="Shaw S."/>
            <person name="Blin K."/>
            <person name="Weber T."/>
        </authorList>
    </citation>
    <scope>NUCLEOTIDE SEQUENCE [LARGE SCALE GENOMIC DNA]</scope>
    <source>
        <strain evidence="2 4">NBC 01809</strain>
    </source>
</reference>
<reference evidence="1 3" key="1">
    <citation type="submission" date="2016-06" db="EMBL/GenBank/DDBJ databases">
        <authorList>
            <person name="Kjaerup R.B."/>
            <person name="Dalgaard T.S."/>
            <person name="Juul-Madsen H.R."/>
        </authorList>
    </citation>
    <scope>NUCLEOTIDE SEQUENCE [LARGE SCALE GENOMIC DNA]</scope>
    <source>
        <strain evidence="1 3">DSM 43363</strain>
    </source>
</reference>
<protein>
    <submittedName>
        <fullName evidence="2">DUF6244 family protein</fullName>
    </submittedName>
</protein>
<dbReference type="InterPro" id="IPR046211">
    <property type="entry name" value="DUF6244"/>
</dbReference>
<evidence type="ECO:0000313" key="2">
    <source>
        <dbReference type="EMBL" id="WSA35160.1"/>
    </source>
</evidence>
<organism evidence="1 3">
    <name type="scientific">Micromonospora peucetia</name>
    <dbReference type="NCBI Taxonomy" id="47871"/>
    <lineage>
        <taxon>Bacteria</taxon>
        <taxon>Bacillati</taxon>
        <taxon>Actinomycetota</taxon>
        <taxon>Actinomycetes</taxon>
        <taxon>Micromonosporales</taxon>
        <taxon>Micromonosporaceae</taxon>
        <taxon>Micromonospora</taxon>
    </lineage>
</organism>
<dbReference type="Proteomes" id="UP001334804">
    <property type="component" value="Chromosome"/>
</dbReference>
<accession>A0A1C6V0H6</accession>
<dbReference type="Proteomes" id="UP000199343">
    <property type="component" value="Unassembled WGS sequence"/>
</dbReference>
<dbReference type="EMBL" id="CP109071">
    <property type="protein sequence ID" value="WSA35160.1"/>
    <property type="molecule type" value="Genomic_DNA"/>
</dbReference>
<dbReference type="EMBL" id="FMIC01000002">
    <property type="protein sequence ID" value="SCL59799.1"/>
    <property type="molecule type" value="Genomic_DNA"/>
</dbReference>
<name>A0A1C6V0H6_9ACTN</name>
<sequence length="175" mass="17894">MSHIEKITGELRALTTGVDRAQALASVADNQAQETALRALGAGFAAVAAGLTRVRDGISAIRGSLGSLATTIGEATKTTMAVPREASPHETIAGLAPVQNTIGGIRDTAAATIAQLDQTRQLVTTVLHGGQPGPLLQSLENIKQVLTLIVARTTTARQAVETAIAEARQLGSAGN</sequence>
<dbReference type="OrthoDB" id="3405122at2"/>